<dbReference type="NCBIfam" id="TIGR00520">
    <property type="entry name" value="asnASE_II"/>
    <property type="match status" value="1"/>
</dbReference>
<feature type="domain" description="Asparaginase/glutaminase C-terminal" evidence="9">
    <location>
        <begin position="215"/>
        <end position="325"/>
    </location>
</feature>
<dbReference type="InterPro" id="IPR004550">
    <property type="entry name" value="AsnASE_II"/>
</dbReference>
<dbReference type="PROSITE" id="PS51732">
    <property type="entry name" value="ASN_GLN_ASE_3"/>
    <property type="match status" value="1"/>
</dbReference>
<evidence type="ECO:0000256" key="6">
    <source>
        <dbReference type="PROSITE-ProRule" id="PRU10099"/>
    </source>
</evidence>
<dbReference type="Pfam" id="PF17763">
    <property type="entry name" value="Asparaginase_C"/>
    <property type="match status" value="1"/>
</dbReference>
<gene>
    <name evidence="10" type="ORF">BKA10_002039</name>
</gene>
<organism evidence="10 11">
    <name type="scientific">Microbacterium invictum</name>
    <dbReference type="NCBI Taxonomy" id="515415"/>
    <lineage>
        <taxon>Bacteria</taxon>
        <taxon>Bacillati</taxon>
        <taxon>Actinomycetota</taxon>
        <taxon>Actinomycetes</taxon>
        <taxon>Micrococcales</taxon>
        <taxon>Microbacteriaceae</taxon>
        <taxon>Microbacterium</taxon>
    </lineage>
</organism>
<dbReference type="SUPFAM" id="SSF53774">
    <property type="entry name" value="Glutaminase/Asparaginase"/>
    <property type="match status" value="1"/>
</dbReference>
<dbReference type="Pfam" id="PF00710">
    <property type="entry name" value="Asparaginase"/>
    <property type="match status" value="1"/>
</dbReference>
<evidence type="ECO:0000256" key="2">
    <source>
        <dbReference type="ARBA" id="ARBA00012920"/>
    </source>
</evidence>
<dbReference type="Gene3D" id="3.40.50.1170">
    <property type="entry name" value="L-asparaginase, N-terminal domain"/>
    <property type="match status" value="1"/>
</dbReference>
<evidence type="ECO:0000259" key="8">
    <source>
        <dbReference type="Pfam" id="PF00710"/>
    </source>
</evidence>
<comment type="caution">
    <text evidence="10">The sequence shown here is derived from an EMBL/GenBank/DDBJ whole genome shotgun (WGS) entry which is preliminary data.</text>
</comment>
<evidence type="ECO:0000256" key="3">
    <source>
        <dbReference type="ARBA" id="ARBA00022801"/>
    </source>
</evidence>
<feature type="active site" description="O-isoaspartyl threonine intermediate" evidence="4">
    <location>
        <position position="12"/>
    </location>
</feature>
<dbReference type="InterPro" id="IPR036152">
    <property type="entry name" value="Asp/glu_Ase-like_sf"/>
</dbReference>
<sequence length="328" mass="33977">MTRVHILATGGTIAGTAPSQVAQGYRSGGLSVDALMAGVPGLGDVATLTGEQVSQVGSQDMNDALWLRLAARVDAVFAADEADGIVITHGTDTAEETGYFLHLVTGSERPVVLTGSMRPATALSADGPLNLFNAVSVAADRHARGRGVIVAINDDLHSARDVTKSSTTDVQAFVSPGAGLLGTASYGRIRYFRRPTHLHTGSTEFTVADIVALPRVDIMYAHANMPADLVRASVSLGAQGIVIAGMGNGNVSTEVAEILADVARDGVAVVRSSRVGSGDVGRNIELDDDGLGLVASDQLNPQKSRVLLQLCLARGLGPAAIQQAFLRY</sequence>
<comment type="similarity">
    <text evidence="1 7">Belongs to the asparaginase 1 family.</text>
</comment>
<evidence type="ECO:0000256" key="4">
    <source>
        <dbReference type="PIRSR" id="PIRSR001220-1"/>
    </source>
</evidence>
<feature type="binding site" evidence="5">
    <location>
        <begin position="91"/>
        <end position="92"/>
    </location>
    <ligand>
        <name>substrate</name>
    </ligand>
</feature>
<dbReference type="PIRSF" id="PIRSF001220">
    <property type="entry name" value="L-ASNase_gatD"/>
    <property type="match status" value="1"/>
</dbReference>
<dbReference type="PIRSF" id="PIRSF500176">
    <property type="entry name" value="L_ASNase"/>
    <property type="match status" value="1"/>
</dbReference>
<evidence type="ECO:0000256" key="7">
    <source>
        <dbReference type="RuleBase" id="RU004456"/>
    </source>
</evidence>
<dbReference type="PROSITE" id="PS00144">
    <property type="entry name" value="ASN_GLN_ASE_1"/>
    <property type="match status" value="1"/>
</dbReference>
<keyword evidence="3 10" id="KW-0378">Hydrolase</keyword>
<dbReference type="SFLD" id="SFLDS00057">
    <property type="entry name" value="Glutaminase/Asparaginase"/>
    <property type="match status" value="1"/>
</dbReference>
<dbReference type="RefSeq" id="WP_183499808.1">
    <property type="nucleotide sequence ID" value="NZ_BAABCO010000002.1"/>
</dbReference>
<evidence type="ECO:0000313" key="11">
    <source>
        <dbReference type="Proteomes" id="UP000549113"/>
    </source>
</evidence>
<dbReference type="Gene3D" id="3.40.50.40">
    <property type="match status" value="1"/>
</dbReference>
<dbReference type="SMART" id="SM00870">
    <property type="entry name" value="Asparaginase"/>
    <property type="match status" value="1"/>
</dbReference>
<proteinExistence type="inferred from homology"/>
<dbReference type="GO" id="GO:0006528">
    <property type="term" value="P:asparagine metabolic process"/>
    <property type="evidence" value="ECO:0007669"/>
    <property type="project" value="InterPro"/>
</dbReference>
<dbReference type="GO" id="GO:0004067">
    <property type="term" value="F:asparaginase activity"/>
    <property type="evidence" value="ECO:0007669"/>
    <property type="project" value="UniProtKB-UniRule"/>
</dbReference>
<protein>
    <recommendedName>
        <fullName evidence="2">asparaginase</fullName>
        <ecNumber evidence="2">3.5.1.1</ecNumber>
    </recommendedName>
</protein>
<feature type="active site" evidence="6">
    <location>
        <position position="12"/>
    </location>
</feature>
<reference evidence="10 11" key="1">
    <citation type="submission" date="2020-08" db="EMBL/GenBank/DDBJ databases">
        <title>Sequencing the genomes of 1000 actinobacteria strains.</title>
        <authorList>
            <person name="Klenk H.-P."/>
        </authorList>
    </citation>
    <scope>NUCLEOTIDE SEQUENCE [LARGE SCALE GENOMIC DNA]</scope>
    <source>
        <strain evidence="10 11">DSM 19600</strain>
    </source>
</reference>
<evidence type="ECO:0000313" key="10">
    <source>
        <dbReference type="EMBL" id="MBB4140245.1"/>
    </source>
</evidence>
<evidence type="ECO:0000256" key="1">
    <source>
        <dbReference type="ARBA" id="ARBA00010518"/>
    </source>
</evidence>
<dbReference type="FunFam" id="3.40.50.1170:FF:000001">
    <property type="entry name" value="L-asparaginase 2"/>
    <property type="match status" value="1"/>
</dbReference>
<dbReference type="PANTHER" id="PTHR11707">
    <property type="entry name" value="L-ASPARAGINASE"/>
    <property type="match status" value="1"/>
</dbReference>
<dbReference type="PRINTS" id="PR00139">
    <property type="entry name" value="ASNGLNASE"/>
</dbReference>
<dbReference type="InterPro" id="IPR006034">
    <property type="entry name" value="Asparaginase/glutaminase-like"/>
</dbReference>
<dbReference type="CDD" id="cd08964">
    <property type="entry name" value="L-asparaginase_II"/>
    <property type="match status" value="1"/>
</dbReference>
<feature type="binding site" evidence="5">
    <location>
        <position position="58"/>
    </location>
    <ligand>
        <name>substrate</name>
    </ligand>
</feature>
<dbReference type="PANTHER" id="PTHR11707:SF28">
    <property type="entry name" value="60 KDA LYSOPHOSPHOLIPASE"/>
    <property type="match status" value="1"/>
</dbReference>
<evidence type="ECO:0000256" key="5">
    <source>
        <dbReference type="PIRSR" id="PIRSR001220-2"/>
    </source>
</evidence>
<evidence type="ECO:0000259" key="9">
    <source>
        <dbReference type="Pfam" id="PF17763"/>
    </source>
</evidence>
<dbReference type="EMBL" id="JACIFH010000001">
    <property type="protein sequence ID" value="MBB4140245.1"/>
    <property type="molecule type" value="Genomic_DNA"/>
</dbReference>
<dbReference type="InterPro" id="IPR020827">
    <property type="entry name" value="Asparaginase/glutaminase_AS1"/>
</dbReference>
<keyword evidence="11" id="KW-1185">Reference proteome</keyword>
<dbReference type="InterPro" id="IPR037152">
    <property type="entry name" value="L-asparaginase_N_sf"/>
</dbReference>
<feature type="domain" description="L-asparaginase N-terminal" evidence="8">
    <location>
        <begin position="3"/>
        <end position="195"/>
    </location>
</feature>
<accession>A0AA40SPX2</accession>
<name>A0AA40SPX2_9MICO</name>
<dbReference type="InterPro" id="IPR040919">
    <property type="entry name" value="Asparaginase_C"/>
</dbReference>
<dbReference type="InterPro" id="IPR027474">
    <property type="entry name" value="L-asparaginase_N"/>
</dbReference>
<dbReference type="InterPro" id="IPR027473">
    <property type="entry name" value="L-asparaginase_C"/>
</dbReference>
<dbReference type="EC" id="3.5.1.1" evidence="2"/>
<dbReference type="Proteomes" id="UP000549113">
    <property type="component" value="Unassembled WGS sequence"/>
</dbReference>
<dbReference type="AlphaFoldDB" id="A0AA40SPX2"/>